<proteinExistence type="inferred from homology"/>
<organism evidence="7 8">
    <name type="scientific">Labeo rohita</name>
    <name type="common">Indian major carp</name>
    <name type="synonym">Cyprinus rohita</name>
    <dbReference type="NCBI Taxonomy" id="84645"/>
    <lineage>
        <taxon>Eukaryota</taxon>
        <taxon>Metazoa</taxon>
        <taxon>Chordata</taxon>
        <taxon>Craniata</taxon>
        <taxon>Vertebrata</taxon>
        <taxon>Euteleostomi</taxon>
        <taxon>Actinopterygii</taxon>
        <taxon>Neopterygii</taxon>
        <taxon>Teleostei</taxon>
        <taxon>Ostariophysi</taxon>
        <taxon>Cypriniformes</taxon>
        <taxon>Cyprinidae</taxon>
        <taxon>Labeoninae</taxon>
        <taxon>Labeonini</taxon>
        <taxon>Labeo</taxon>
    </lineage>
</organism>
<protein>
    <submittedName>
        <fullName evidence="7">Membrane-spanning 4-domains subfamily A member 4A</fullName>
    </submittedName>
</protein>
<comment type="subcellular location">
    <subcellularLocation>
        <location evidence="1">Membrane</location>
        <topology evidence="1">Multi-pass membrane protein</topology>
    </subcellularLocation>
</comment>
<dbReference type="EMBL" id="JACTAM010002274">
    <property type="protein sequence ID" value="KAI2645371.1"/>
    <property type="molecule type" value="Genomic_DNA"/>
</dbReference>
<sequence length="253" mass="27191">MSQTVLPVNSSTLVIQIQQPTQATPAGAVTNVSVPVYEQVLRVSPLHGLQAFLEGQPKALGTVQIMIGLLTFLFGIVLALRAESITVFSGVPYWGSIIYIIAGSLCIAAENKHNLPSGLRLVKGSLGMNILSVLTAGSAIVIIPIDLAQGPMDSNCHHSHCHEDEEKYRTLFGGIGTVLLIFALLEFIISIYVSAYACKVACCCCPRVPHVPQVSPPQPCDFHNPKTSEVSVVSNHYVHHHTADSPPQYSESQ</sequence>
<dbReference type="InterPro" id="IPR030417">
    <property type="entry name" value="MS4A"/>
</dbReference>
<reference evidence="7 8" key="1">
    <citation type="submission" date="2022-01" db="EMBL/GenBank/DDBJ databases">
        <title>A high-quality chromosome-level genome assembly of rohu carp, Labeo rohita.</title>
        <authorList>
            <person name="Arick M.A. II"/>
            <person name="Hsu C.-Y."/>
            <person name="Magbanua Z."/>
            <person name="Pechanova O."/>
            <person name="Grover C."/>
            <person name="Miller E."/>
            <person name="Thrash A."/>
            <person name="Ezzel L."/>
            <person name="Alam S."/>
            <person name="Benzie J."/>
            <person name="Hamilton M."/>
            <person name="Karsi A."/>
            <person name="Lawrence M.L."/>
            <person name="Peterson D.G."/>
        </authorList>
    </citation>
    <scope>NUCLEOTIDE SEQUENCE [LARGE SCALE GENOMIC DNA]</scope>
    <source>
        <strain evidence="8">BAU-BD-2019</strain>
        <tissue evidence="7">Blood</tissue>
    </source>
</reference>
<feature type="transmembrane region" description="Helical" evidence="6">
    <location>
        <begin position="91"/>
        <end position="110"/>
    </location>
</feature>
<comment type="similarity">
    <text evidence="2">Belongs to the MS4A family.</text>
</comment>
<evidence type="ECO:0000256" key="6">
    <source>
        <dbReference type="SAM" id="Phobius"/>
    </source>
</evidence>
<feature type="transmembrane region" description="Helical" evidence="6">
    <location>
        <begin position="130"/>
        <end position="149"/>
    </location>
</feature>
<feature type="transmembrane region" description="Helical" evidence="6">
    <location>
        <begin position="170"/>
        <end position="197"/>
    </location>
</feature>
<gene>
    <name evidence="7" type="ORF">H4Q32_028888</name>
</gene>
<evidence type="ECO:0000256" key="1">
    <source>
        <dbReference type="ARBA" id="ARBA00004141"/>
    </source>
</evidence>
<evidence type="ECO:0000256" key="4">
    <source>
        <dbReference type="ARBA" id="ARBA00022989"/>
    </source>
</evidence>
<dbReference type="Proteomes" id="UP000830375">
    <property type="component" value="Unassembled WGS sequence"/>
</dbReference>
<accession>A0ABQ8L6P0</accession>
<keyword evidence="5 6" id="KW-0472">Membrane</keyword>
<dbReference type="PANTHER" id="PTHR23320:SF128">
    <property type="entry name" value="MEMBRANE-SPANNING 4-DOMAINS SUBFAMILY A MEMBER 4A"/>
    <property type="match status" value="1"/>
</dbReference>
<dbReference type="Pfam" id="PF04103">
    <property type="entry name" value="CD20"/>
    <property type="match status" value="1"/>
</dbReference>
<evidence type="ECO:0000256" key="3">
    <source>
        <dbReference type="ARBA" id="ARBA00022692"/>
    </source>
</evidence>
<dbReference type="PANTHER" id="PTHR23320">
    <property type="entry name" value="MEMBRANE-SPANNING 4-DOMAINS SUBFAMILY A MS4A -RELATED"/>
    <property type="match status" value="1"/>
</dbReference>
<evidence type="ECO:0000256" key="2">
    <source>
        <dbReference type="ARBA" id="ARBA00009565"/>
    </source>
</evidence>
<evidence type="ECO:0000313" key="7">
    <source>
        <dbReference type="EMBL" id="KAI2645371.1"/>
    </source>
</evidence>
<name>A0ABQ8L6P0_LABRO</name>
<keyword evidence="8" id="KW-1185">Reference proteome</keyword>
<comment type="caution">
    <text evidence="7">The sequence shown here is derived from an EMBL/GenBank/DDBJ whole genome shotgun (WGS) entry which is preliminary data.</text>
</comment>
<keyword evidence="4 6" id="KW-1133">Transmembrane helix</keyword>
<dbReference type="InterPro" id="IPR007237">
    <property type="entry name" value="CD20-like"/>
</dbReference>
<evidence type="ECO:0000313" key="8">
    <source>
        <dbReference type="Proteomes" id="UP000830375"/>
    </source>
</evidence>
<keyword evidence="3 6" id="KW-0812">Transmembrane</keyword>
<feature type="transmembrane region" description="Helical" evidence="6">
    <location>
        <begin position="59"/>
        <end position="79"/>
    </location>
</feature>
<evidence type="ECO:0000256" key="5">
    <source>
        <dbReference type="ARBA" id="ARBA00023136"/>
    </source>
</evidence>